<gene>
    <name evidence="2" type="ORF">E5S67_05786</name>
</gene>
<dbReference type="RefSeq" id="WP_172192467.1">
    <property type="nucleotide sequence ID" value="NZ_CAWPPK010000078.1"/>
</dbReference>
<proteinExistence type="predicted"/>
<protein>
    <submittedName>
        <fullName evidence="2">Uncharacterized protein</fullName>
    </submittedName>
</protein>
<evidence type="ECO:0000313" key="2">
    <source>
        <dbReference type="EMBL" id="NQE38004.1"/>
    </source>
</evidence>
<keyword evidence="3" id="KW-1185">Reference proteome</keyword>
<organism evidence="2 3">
    <name type="scientific">Microcoleus asticus IPMA8</name>
    <dbReference type="NCBI Taxonomy" id="2563858"/>
    <lineage>
        <taxon>Bacteria</taxon>
        <taxon>Bacillati</taxon>
        <taxon>Cyanobacteriota</taxon>
        <taxon>Cyanophyceae</taxon>
        <taxon>Oscillatoriophycideae</taxon>
        <taxon>Oscillatoriales</taxon>
        <taxon>Microcoleaceae</taxon>
        <taxon>Microcoleus</taxon>
        <taxon>Microcoleus asticus</taxon>
    </lineage>
</organism>
<dbReference type="Proteomes" id="UP000702425">
    <property type="component" value="Unassembled WGS sequence"/>
</dbReference>
<feature type="region of interest" description="Disordered" evidence="1">
    <location>
        <begin position="1"/>
        <end position="39"/>
    </location>
</feature>
<name>A0ABX2D5X0_9CYAN</name>
<sequence>MPKFNKPKLNQPKLNQSKVNKSKLDDRPDPSKSLPSQSELPVVQLDETIVAGRRPKPLNDLQRLLAEVPEFSSGFDPEMFAHLHESIPFSLKQFESKIRKILGSKNIDVSLENSAKYLEYIKQNIQLPCHVTGIEEFEWEEEYTIGSGSKKEYARLKKTQPSSTDRFKINRFEDFRVEEEGIFVEVQRVGECQKFILPLSELESVDMISPNNQLLDDYAVWIANY</sequence>
<evidence type="ECO:0000313" key="3">
    <source>
        <dbReference type="Proteomes" id="UP000702425"/>
    </source>
</evidence>
<dbReference type="EMBL" id="SRRZ01000169">
    <property type="protein sequence ID" value="NQE38004.1"/>
    <property type="molecule type" value="Genomic_DNA"/>
</dbReference>
<reference evidence="2 3" key="1">
    <citation type="journal article" date="2020" name="Sci. Rep.">
        <title>A novel cyanobacterial geosmin producer, revising GeoA distribution and dispersion patterns in Bacteria.</title>
        <authorList>
            <person name="Churro C."/>
            <person name="Semedo-Aguiar A.P."/>
            <person name="Silva A.D."/>
            <person name="Pereira-Leal J.B."/>
            <person name="Leite R.B."/>
        </authorList>
    </citation>
    <scope>NUCLEOTIDE SEQUENCE [LARGE SCALE GENOMIC DNA]</scope>
    <source>
        <strain evidence="2 3">IPMA8</strain>
    </source>
</reference>
<accession>A0ABX2D5X0</accession>
<evidence type="ECO:0000256" key="1">
    <source>
        <dbReference type="SAM" id="MobiDB-lite"/>
    </source>
</evidence>
<comment type="caution">
    <text evidence="2">The sequence shown here is derived from an EMBL/GenBank/DDBJ whole genome shotgun (WGS) entry which is preliminary data.</text>
</comment>